<dbReference type="EMBL" id="QXFU01002614">
    <property type="protein sequence ID" value="KAE8983606.1"/>
    <property type="molecule type" value="Genomic_DNA"/>
</dbReference>
<evidence type="ECO:0000313" key="4">
    <source>
        <dbReference type="Proteomes" id="UP000435112"/>
    </source>
</evidence>
<gene>
    <name evidence="1" type="ORF">PR001_g27836</name>
    <name evidence="2" type="ORF">PR002_g23202</name>
</gene>
<sequence>MRHNWSCAILDRLTLNIRFIISASHALESPIELQSIRTFGRTDFLLSDEEAREFLALPGVGLPEKMKDGKDKLAELLVRECGGLVGALRVAVTNLSKNFRSSPTPSESELLAYVLSYDCLQCMERCFCRPTQPTSSEFHGFLMKCLALSPNAVPLSPKIAEENKECFMILKKTGVLVQENKQLQCDSLRRWQKDFISSDSYRDSLISIRNLHGFPDEITFRQQLMKGIALNTTYTCSTCPELPRVFPVAATDNRGVVFFVNASQKWGLEFFVNGGNAQDYTSQFAPGGRYAALEVDDYVVVDLRGNATGTVSDDVALKEKLVSVFFKLGDFSRCQCAFGMDETQHDIDLS</sequence>
<accession>A0A6A3IKZ6</accession>
<name>A0A6A3IKZ6_9STRA</name>
<organism evidence="2 4">
    <name type="scientific">Phytophthora rubi</name>
    <dbReference type="NCBI Taxonomy" id="129364"/>
    <lineage>
        <taxon>Eukaryota</taxon>
        <taxon>Sar</taxon>
        <taxon>Stramenopiles</taxon>
        <taxon>Oomycota</taxon>
        <taxon>Peronosporomycetes</taxon>
        <taxon>Peronosporales</taxon>
        <taxon>Peronosporaceae</taxon>
        <taxon>Phytophthora</taxon>
    </lineage>
</organism>
<dbReference type="Proteomes" id="UP000435112">
    <property type="component" value="Unassembled WGS sequence"/>
</dbReference>
<dbReference type="EMBL" id="QXFV01004689">
    <property type="protein sequence ID" value="KAE8968301.1"/>
    <property type="molecule type" value="Genomic_DNA"/>
</dbReference>
<comment type="caution">
    <text evidence="2">The sequence shown here is derived from an EMBL/GenBank/DDBJ whole genome shotgun (WGS) entry which is preliminary data.</text>
</comment>
<dbReference type="AlphaFoldDB" id="A0A6A3IKZ6"/>
<dbReference type="OrthoDB" id="67991at2759"/>
<dbReference type="Proteomes" id="UP000429607">
    <property type="component" value="Unassembled WGS sequence"/>
</dbReference>
<evidence type="ECO:0000313" key="1">
    <source>
        <dbReference type="EMBL" id="KAE8968301.1"/>
    </source>
</evidence>
<evidence type="ECO:0000313" key="2">
    <source>
        <dbReference type="EMBL" id="KAE8983606.1"/>
    </source>
</evidence>
<protein>
    <submittedName>
        <fullName evidence="2">Uncharacterized protein</fullName>
    </submittedName>
</protein>
<evidence type="ECO:0000313" key="3">
    <source>
        <dbReference type="Proteomes" id="UP000429607"/>
    </source>
</evidence>
<reference evidence="3 4" key="1">
    <citation type="submission" date="2018-09" db="EMBL/GenBank/DDBJ databases">
        <title>Genomic investigation of the strawberry pathogen Phytophthora fragariae indicates pathogenicity is determined by transcriptional variation in three key races.</title>
        <authorList>
            <person name="Adams T.M."/>
            <person name="Armitage A.D."/>
            <person name="Sobczyk M.K."/>
            <person name="Bates H.J."/>
            <person name="Dunwell J.M."/>
            <person name="Nellist C.F."/>
            <person name="Harrison R.J."/>
        </authorList>
    </citation>
    <scope>NUCLEOTIDE SEQUENCE [LARGE SCALE GENOMIC DNA]</scope>
    <source>
        <strain evidence="1 3">SCRP249</strain>
        <strain evidence="2 4">SCRP324</strain>
    </source>
</reference>
<proteinExistence type="predicted"/>